<dbReference type="InterPro" id="IPR036390">
    <property type="entry name" value="WH_DNA-bd_sf"/>
</dbReference>
<dbReference type="RefSeq" id="WP_268925675.1">
    <property type="nucleotide sequence ID" value="NZ_JAPTGB010000026.1"/>
</dbReference>
<gene>
    <name evidence="3" type="ORF">O0S10_09680</name>
</gene>
<keyword evidence="4" id="KW-1185">Reference proteome</keyword>
<keyword evidence="2" id="KW-1133">Transmembrane helix</keyword>
<dbReference type="Pfam" id="PF13412">
    <property type="entry name" value="HTH_24"/>
    <property type="match status" value="1"/>
</dbReference>
<dbReference type="PANTHER" id="PTHR36216:SF1">
    <property type="entry name" value="HTH ARSR-TYPE DOMAIN-CONTAINING PROTEIN"/>
    <property type="match status" value="1"/>
</dbReference>
<dbReference type="Proteomes" id="UP001141422">
    <property type="component" value="Unassembled WGS sequence"/>
</dbReference>
<evidence type="ECO:0000313" key="3">
    <source>
        <dbReference type="EMBL" id="MCZ0861485.1"/>
    </source>
</evidence>
<keyword evidence="2" id="KW-0812">Transmembrane</keyword>
<name>A0ABT4IIA9_9EURY</name>
<dbReference type="Gene3D" id="1.10.10.10">
    <property type="entry name" value="Winged helix-like DNA-binding domain superfamily/Winged helix DNA-binding domain"/>
    <property type="match status" value="2"/>
</dbReference>
<evidence type="ECO:0000256" key="1">
    <source>
        <dbReference type="SAM" id="MobiDB-lite"/>
    </source>
</evidence>
<evidence type="ECO:0000313" key="4">
    <source>
        <dbReference type="Proteomes" id="UP001141422"/>
    </source>
</evidence>
<accession>A0ABT4IIA9</accession>
<comment type="caution">
    <text evidence="3">The sequence shown here is derived from an EMBL/GenBank/DDBJ whole genome shotgun (WGS) entry which is preliminary data.</text>
</comment>
<keyword evidence="2" id="KW-0472">Membrane</keyword>
<feature type="transmembrane region" description="Helical" evidence="2">
    <location>
        <begin position="92"/>
        <end position="114"/>
    </location>
</feature>
<dbReference type="CDD" id="cd00090">
    <property type="entry name" value="HTH_ARSR"/>
    <property type="match status" value="2"/>
</dbReference>
<sequence length="265" mass="28466">MEYRTTPFNLLAAALLVCLCLIPAAAADDGITVPGEIPRSFADVPSWITNGLGIKTPEEGGYTVNEPRSDYPGGFSDSNRADSARDASEVPAWILAAAGISGLAVLAFAAVQFLPVMIGRSREVSPSPVRDGVLAAITDAPGSSAADLRKKTGIHYATLRYHLAVLEKEKRIISRSAGHIYYYFPNGSSLTRADTIRITLCRNSTTEKILDIIEKEPGISGTVLAARTGITSGTLTWHLRRLEKNDLISVARSGRGMQLFPQDHT</sequence>
<dbReference type="EMBL" id="JAPTGB010000026">
    <property type="protein sequence ID" value="MCZ0861485.1"/>
    <property type="molecule type" value="Genomic_DNA"/>
</dbReference>
<protein>
    <submittedName>
        <fullName evidence="3">Winged helix-turn-helix transcriptional regulator</fullName>
    </submittedName>
</protein>
<proteinExistence type="predicted"/>
<dbReference type="PANTHER" id="PTHR36216">
    <property type="entry name" value="TRANSCRIPTIONAL REGULATOR, TRMB"/>
    <property type="match status" value="1"/>
</dbReference>
<dbReference type="InterPro" id="IPR036388">
    <property type="entry name" value="WH-like_DNA-bd_sf"/>
</dbReference>
<feature type="region of interest" description="Disordered" evidence="1">
    <location>
        <begin position="58"/>
        <end position="82"/>
    </location>
</feature>
<reference evidence="3" key="1">
    <citation type="submission" date="2022-12" db="EMBL/GenBank/DDBJ databases">
        <title>Isolation and characterisation of novel Methanocorpusculum spp. from native Australian herbivores indicates the genus is ancestrally host-associated.</title>
        <authorList>
            <person name="Volmer J.G."/>
            <person name="Soo R.M."/>
            <person name="Evans P.N."/>
            <person name="Hoedt E.C."/>
            <person name="Astorga Alsina A.L."/>
            <person name="Woodcroft B.J."/>
            <person name="Tyson G.W."/>
            <person name="Hugenholtz P."/>
            <person name="Morrison M."/>
        </authorList>
    </citation>
    <scope>NUCLEOTIDE SEQUENCE</scope>
    <source>
        <strain evidence="3">MG</strain>
    </source>
</reference>
<organism evidence="3 4">
    <name type="scientific">Methanocorpusculum petauri</name>
    <dbReference type="NCBI Taxonomy" id="3002863"/>
    <lineage>
        <taxon>Archaea</taxon>
        <taxon>Methanobacteriati</taxon>
        <taxon>Methanobacteriota</taxon>
        <taxon>Stenosarchaea group</taxon>
        <taxon>Methanomicrobia</taxon>
        <taxon>Methanomicrobiales</taxon>
        <taxon>Methanocorpusculaceae</taxon>
        <taxon>Methanocorpusculum</taxon>
    </lineage>
</organism>
<evidence type="ECO:0000256" key="2">
    <source>
        <dbReference type="SAM" id="Phobius"/>
    </source>
</evidence>
<dbReference type="InterPro" id="IPR011991">
    <property type="entry name" value="ArsR-like_HTH"/>
</dbReference>
<dbReference type="SUPFAM" id="SSF46785">
    <property type="entry name" value="Winged helix' DNA-binding domain"/>
    <property type="match status" value="2"/>
</dbReference>